<dbReference type="VEuPathDB" id="VectorBase:GPAI001882"/>
<evidence type="ECO:0000313" key="2">
    <source>
        <dbReference type="Proteomes" id="UP000092445"/>
    </source>
</evidence>
<accession>A0A1A9Z2P1</accession>
<reference evidence="2" key="1">
    <citation type="submission" date="2014-03" db="EMBL/GenBank/DDBJ databases">
        <authorList>
            <person name="Aksoy S."/>
            <person name="Warren W."/>
            <person name="Wilson R.K."/>
        </authorList>
    </citation>
    <scope>NUCLEOTIDE SEQUENCE [LARGE SCALE GENOMIC DNA]</scope>
    <source>
        <strain evidence="2">IAEA</strain>
    </source>
</reference>
<protein>
    <submittedName>
        <fullName evidence="1">Uncharacterized protein</fullName>
    </submittedName>
</protein>
<proteinExistence type="predicted"/>
<dbReference type="EnsemblMetazoa" id="GPAI001882-RA">
    <property type="protein sequence ID" value="GPAI001882-PA"/>
    <property type="gene ID" value="GPAI001882"/>
</dbReference>
<reference evidence="1" key="2">
    <citation type="submission" date="2020-05" db="UniProtKB">
        <authorList>
            <consortium name="EnsemblMetazoa"/>
        </authorList>
    </citation>
    <scope>IDENTIFICATION</scope>
    <source>
        <strain evidence="1">IAEA</strain>
    </source>
</reference>
<dbReference type="Proteomes" id="UP000092445">
    <property type="component" value="Unassembled WGS sequence"/>
</dbReference>
<organism evidence="1 2">
    <name type="scientific">Glossina pallidipes</name>
    <name type="common">Tsetse fly</name>
    <dbReference type="NCBI Taxonomy" id="7398"/>
    <lineage>
        <taxon>Eukaryota</taxon>
        <taxon>Metazoa</taxon>
        <taxon>Ecdysozoa</taxon>
        <taxon>Arthropoda</taxon>
        <taxon>Hexapoda</taxon>
        <taxon>Insecta</taxon>
        <taxon>Pterygota</taxon>
        <taxon>Neoptera</taxon>
        <taxon>Endopterygota</taxon>
        <taxon>Diptera</taxon>
        <taxon>Brachycera</taxon>
        <taxon>Muscomorpha</taxon>
        <taxon>Hippoboscoidea</taxon>
        <taxon>Glossinidae</taxon>
        <taxon>Glossina</taxon>
    </lineage>
</organism>
<dbReference type="AlphaFoldDB" id="A0A1A9Z2P1"/>
<name>A0A1A9Z2P1_GLOPL</name>
<keyword evidence="2" id="KW-1185">Reference proteome</keyword>
<evidence type="ECO:0000313" key="1">
    <source>
        <dbReference type="EnsemblMetazoa" id="GPAI001882-PA"/>
    </source>
</evidence>
<sequence length="99" mass="10897">MMERLSTTNSSSRSKRQLSFHTNKFISLRIEYIRTGREVQLKPHRIIVEVCSESARTENCVESGGDSAGTGASKFSSRPCALISSKSSMLPPIVPPLIL</sequence>